<keyword evidence="1" id="KW-1133">Transmembrane helix</keyword>
<feature type="transmembrane region" description="Helical" evidence="1">
    <location>
        <begin position="16"/>
        <end position="41"/>
    </location>
</feature>
<dbReference type="RefSeq" id="XP_062661833.1">
    <property type="nucleotide sequence ID" value="XM_062803024.1"/>
</dbReference>
<sequence>MDGWWWRRAAVMFPEWFISLVFFMFPWFCFFFEPFLMLLLLRFVQLPLRFAFAFAFAFVARAASILEIGDCTRMIPPRPSDIPFLLLLLFLGQFVSNVSRFGGLG</sequence>
<organism evidence="2 3">
    <name type="scientific">Chaetomium fimeti</name>
    <dbReference type="NCBI Taxonomy" id="1854472"/>
    <lineage>
        <taxon>Eukaryota</taxon>
        <taxon>Fungi</taxon>
        <taxon>Dikarya</taxon>
        <taxon>Ascomycota</taxon>
        <taxon>Pezizomycotina</taxon>
        <taxon>Sordariomycetes</taxon>
        <taxon>Sordariomycetidae</taxon>
        <taxon>Sordariales</taxon>
        <taxon>Chaetomiaceae</taxon>
        <taxon>Chaetomium</taxon>
    </lineage>
</organism>
<dbReference type="Proteomes" id="UP001278766">
    <property type="component" value="Unassembled WGS sequence"/>
</dbReference>
<evidence type="ECO:0000256" key="1">
    <source>
        <dbReference type="SAM" id="Phobius"/>
    </source>
</evidence>
<dbReference type="GeneID" id="87839972"/>
<feature type="transmembrane region" description="Helical" evidence="1">
    <location>
        <begin position="48"/>
        <end position="66"/>
    </location>
</feature>
<keyword evidence="3" id="KW-1185">Reference proteome</keyword>
<feature type="transmembrane region" description="Helical" evidence="1">
    <location>
        <begin position="82"/>
        <end position="99"/>
    </location>
</feature>
<name>A0AAE0HL89_9PEZI</name>
<protein>
    <submittedName>
        <fullName evidence="2">Uncharacterized protein</fullName>
    </submittedName>
</protein>
<comment type="caution">
    <text evidence="2">The sequence shown here is derived from an EMBL/GenBank/DDBJ whole genome shotgun (WGS) entry which is preliminary data.</text>
</comment>
<reference evidence="2" key="1">
    <citation type="journal article" date="2023" name="Mol. Phylogenet. Evol.">
        <title>Genome-scale phylogeny and comparative genomics of the fungal order Sordariales.</title>
        <authorList>
            <person name="Hensen N."/>
            <person name="Bonometti L."/>
            <person name="Westerberg I."/>
            <person name="Brannstrom I.O."/>
            <person name="Guillou S."/>
            <person name="Cros-Aarteil S."/>
            <person name="Calhoun S."/>
            <person name="Haridas S."/>
            <person name="Kuo A."/>
            <person name="Mondo S."/>
            <person name="Pangilinan J."/>
            <person name="Riley R."/>
            <person name="LaButti K."/>
            <person name="Andreopoulos B."/>
            <person name="Lipzen A."/>
            <person name="Chen C."/>
            <person name="Yan M."/>
            <person name="Daum C."/>
            <person name="Ng V."/>
            <person name="Clum A."/>
            <person name="Steindorff A."/>
            <person name="Ohm R.A."/>
            <person name="Martin F."/>
            <person name="Silar P."/>
            <person name="Natvig D.O."/>
            <person name="Lalanne C."/>
            <person name="Gautier V."/>
            <person name="Ament-Velasquez S.L."/>
            <person name="Kruys A."/>
            <person name="Hutchinson M.I."/>
            <person name="Powell A.J."/>
            <person name="Barry K."/>
            <person name="Miller A.N."/>
            <person name="Grigoriev I.V."/>
            <person name="Debuchy R."/>
            <person name="Gladieux P."/>
            <person name="Hiltunen Thoren M."/>
            <person name="Johannesson H."/>
        </authorList>
    </citation>
    <scope>NUCLEOTIDE SEQUENCE</scope>
    <source>
        <strain evidence="2">CBS 168.71</strain>
    </source>
</reference>
<evidence type="ECO:0000313" key="2">
    <source>
        <dbReference type="EMBL" id="KAK3298319.1"/>
    </source>
</evidence>
<reference evidence="2" key="2">
    <citation type="submission" date="2023-06" db="EMBL/GenBank/DDBJ databases">
        <authorList>
            <consortium name="Lawrence Berkeley National Laboratory"/>
            <person name="Haridas S."/>
            <person name="Hensen N."/>
            <person name="Bonometti L."/>
            <person name="Westerberg I."/>
            <person name="Brannstrom I.O."/>
            <person name="Guillou S."/>
            <person name="Cros-Aarteil S."/>
            <person name="Calhoun S."/>
            <person name="Kuo A."/>
            <person name="Mondo S."/>
            <person name="Pangilinan J."/>
            <person name="Riley R."/>
            <person name="Labutti K."/>
            <person name="Andreopoulos B."/>
            <person name="Lipzen A."/>
            <person name="Chen C."/>
            <person name="Yanf M."/>
            <person name="Daum C."/>
            <person name="Ng V."/>
            <person name="Clum A."/>
            <person name="Steindorff A."/>
            <person name="Ohm R."/>
            <person name="Martin F."/>
            <person name="Silar P."/>
            <person name="Natvig D."/>
            <person name="Lalanne C."/>
            <person name="Gautier V."/>
            <person name="Ament-Velasquez S.L."/>
            <person name="Kruys A."/>
            <person name="Hutchinson M.I."/>
            <person name="Powell A.J."/>
            <person name="Barry K."/>
            <person name="Miller A.N."/>
            <person name="Grigoriev I.V."/>
            <person name="Debuchy R."/>
            <person name="Gladieux P."/>
            <person name="Thoren M.H."/>
            <person name="Johannesson H."/>
        </authorList>
    </citation>
    <scope>NUCLEOTIDE SEQUENCE</scope>
    <source>
        <strain evidence="2">CBS 168.71</strain>
    </source>
</reference>
<dbReference type="EMBL" id="JAUEPN010000002">
    <property type="protein sequence ID" value="KAK3298319.1"/>
    <property type="molecule type" value="Genomic_DNA"/>
</dbReference>
<dbReference type="AlphaFoldDB" id="A0AAE0HL89"/>
<keyword evidence="1" id="KW-0472">Membrane</keyword>
<gene>
    <name evidence="2" type="ORF">B0H64DRAFT_384731</name>
</gene>
<keyword evidence="1" id="KW-0812">Transmembrane</keyword>
<proteinExistence type="predicted"/>
<evidence type="ECO:0000313" key="3">
    <source>
        <dbReference type="Proteomes" id="UP001278766"/>
    </source>
</evidence>
<accession>A0AAE0HL89</accession>